<evidence type="ECO:0000313" key="2">
    <source>
        <dbReference type="EMBL" id="KXZ41730.1"/>
    </source>
</evidence>
<dbReference type="EMBL" id="LSYV01000301">
    <property type="protein sequence ID" value="KXZ41730.1"/>
    <property type="molecule type" value="Genomic_DNA"/>
</dbReference>
<sequence length="522" mass="55491">MVTIDTPILDGLTHVTLTGKLLTPGAARALLSAAPSLRHLDLRSPSTWHPHNDPYPGPDSYRAEWLGKSAQQSSEALASGLPLVLRERAASLTTLDLSRSVPALPDSAASALGACTRLQQLGLRLPLGPNVLDTVVALDGLRSLTLGNPGSDGCEGDLRHLSALSSLSALSQLVFTCGRERVWDVMNLDAAGAIPSDVTPLSGLSSLVDLALHGAALDGEGLRCLASLTALTRLLVHTLKVKYWPPPGAAPDSYVGPSPAPLSWPLPPALRHLRLDQAEVPAMAALRPPASLQVVEMSESTDAKCNRLGLFFHPPAMAAAEEWIVDDEADEDALFYKLPEGCGPAMRGAVALLAGRLKSNELCICLPDTSAYLTGEGDPAGHAAWIRELRPLRLKSLCLGQLALSAGDLVELVVSAPDLEELILVDCHVEAGTLPLLNRLNRLKSLEIDHPGTWHHELAPGMLRSQLLGLCAADTGSPEERMTVEVTGYSEGEGLRFEDAAGWVRGQLRVLGCRRQVVLGIW</sequence>
<keyword evidence="3" id="KW-1185">Reference proteome</keyword>
<protein>
    <submittedName>
        <fullName evidence="2">Uncharacterized protein</fullName>
    </submittedName>
</protein>
<reference evidence="3" key="1">
    <citation type="journal article" date="2016" name="Nat. Commun.">
        <title>The Gonium pectorale genome demonstrates co-option of cell cycle regulation during the evolution of multicellularity.</title>
        <authorList>
            <person name="Hanschen E.R."/>
            <person name="Marriage T.N."/>
            <person name="Ferris P.J."/>
            <person name="Hamaji T."/>
            <person name="Toyoda A."/>
            <person name="Fujiyama A."/>
            <person name="Neme R."/>
            <person name="Noguchi H."/>
            <person name="Minakuchi Y."/>
            <person name="Suzuki M."/>
            <person name="Kawai-Toyooka H."/>
            <person name="Smith D.R."/>
            <person name="Sparks H."/>
            <person name="Anderson J."/>
            <person name="Bakaric R."/>
            <person name="Luria V."/>
            <person name="Karger A."/>
            <person name="Kirschner M.W."/>
            <person name="Durand P.M."/>
            <person name="Michod R.E."/>
            <person name="Nozaki H."/>
            <person name="Olson B.J."/>
        </authorList>
    </citation>
    <scope>NUCLEOTIDE SEQUENCE [LARGE SCALE GENOMIC DNA]</scope>
    <source>
        <strain evidence="3">NIES-2863</strain>
    </source>
</reference>
<dbReference type="SUPFAM" id="SSF52058">
    <property type="entry name" value="L domain-like"/>
    <property type="match status" value="1"/>
</dbReference>
<accession>A0A150FXH0</accession>
<comment type="subcellular location">
    <subcellularLocation>
        <location evidence="1">Cytoplasm</location>
        <location evidence="1">Cytoskeleton</location>
        <location evidence="1">Cilium axoneme</location>
    </subcellularLocation>
</comment>
<dbReference type="InterPro" id="IPR032675">
    <property type="entry name" value="LRR_dom_sf"/>
</dbReference>
<dbReference type="GO" id="GO:0005930">
    <property type="term" value="C:axoneme"/>
    <property type="evidence" value="ECO:0007669"/>
    <property type="project" value="UniProtKB-SubCell"/>
</dbReference>
<name>A0A150FXH0_GONPE</name>
<organism evidence="2 3">
    <name type="scientific">Gonium pectorale</name>
    <name type="common">Green alga</name>
    <dbReference type="NCBI Taxonomy" id="33097"/>
    <lineage>
        <taxon>Eukaryota</taxon>
        <taxon>Viridiplantae</taxon>
        <taxon>Chlorophyta</taxon>
        <taxon>core chlorophytes</taxon>
        <taxon>Chlorophyceae</taxon>
        <taxon>CS clade</taxon>
        <taxon>Chlamydomonadales</taxon>
        <taxon>Volvocaceae</taxon>
        <taxon>Gonium</taxon>
    </lineage>
</organism>
<proteinExistence type="predicted"/>
<dbReference type="Proteomes" id="UP000075714">
    <property type="component" value="Unassembled WGS sequence"/>
</dbReference>
<dbReference type="AlphaFoldDB" id="A0A150FXH0"/>
<dbReference type="Gene3D" id="3.80.10.10">
    <property type="entry name" value="Ribonuclease Inhibitor"/>
    <property type="match status" value="1"/>
</dbReference>
<evidence type="ECO:0000313" key="3">
    <source>
        <dbReference type="Proteomes" id="UP000075714"/>
    </source>
</evidence>
<comment type="caution">
    <text evidence="2">The sequence shown here is derived from an EMBL/GenBank/DDBJ whole genome shotgun (WGS) entry which is preliminary data.</text>
</comment>
<gene>
    <name evidence="2" type="ORF">GPECTOR_302g825</name>
</gene>
<evidence type="ECO:0000256" key="1">
    <source>
        <dbReference type="ARBA" id="ARBA00004430"/>
    </source>
</evidence>